<accession>A0A2N7QC67</accession>
<evidence type="ECO:0000313" key="1">
    <source>
        <dbReference type="EMBL" id="PMP96086.1"/>
    </source>
</evidence>
<protein>
    <submittedName>
        <fullName evidence="1">Uncharacterized protein</fullName>
    </submittedName>
</protein>
<proteinExistence type="predicted"/>
<sequence length="177" mass="21085">MQDDLIKSLEVFLEKCNLVLSSTPSRKKRHLLIKLAQYAISKIGRKKFDLIATAFYETVKRLKFPYLEAYIESVYFGVSDYKEFLKLEPSAVVRMMRFYFKKTDGTPKIPITYGPLLLKIARRIKVRIKNAIAYRAKKNPVVPLEAIFEELRKEYFEKKKYFSFKKRRRKRKKVEAI</sequence>
<organism evidence="1 2">
    <name type="scientific">Thermodesulfobacterium geofontis</name>
    <dbReference type="NCBI Taxonomy" id="1295609"/>
    <lineage>
        <taxon>Bacteria</taxon>
        <taxon>Pseudomonadati</taxon>
        <taxon>Thermodesulfobacteriota</taxon>
        <taxon>Thermodesulfobacteria</taxon>
        <taxon>Thermodesulfobacteriales</taxon>
        <taxon>Thermodesulfobacteriaceae</taxon>
        <taxon>Thermodesulfobacterium</taxon>
    </lineage>
</organism>
<dbReference type="Proteomes" id="UP000235619">
    <property type="component" value="Unassembled WGS sequence"/>
</dbReference>
<comment type="caution">
    <text evidence="1">The sequence shown here is derived from an EMBL/GenBank/DDBJ whole genome shotgun (WGS) entry which is preliminary data.</text>
</comment>
<dbReference type="EMBL" id="PNJD01000293">
    <property type="protein sequence ID" value="PMP96086.1"/>
    <property type="molecule type" value="Genomic_DNA"/>
</dbReference>
<name>A0A2N7QC67_9BACT</name>
<reference evidence="1 2" key="1">
    <citation type="submission" date="2018-01" db="EMBL/GenBank/DDBJ databases">
        <title>Metagenomic assembled genomes from two thermal pools in the Uzon Caldera, Kamchatka, Russia.</title>
        <authorList>
            <person name="Wilkins L."/>
            <person name="Ettinger C."/>
        </authorList>
    </citation>
    <scope>NUCLEOTIDE SEQUENCE [LARGE SCALE GENOMIC DNA]</scope>
    <source>
        <strain evidence="1">ARK-04</strain>
    </source>
</reference>
<evidence type="ECO:0000313" key="2">
    <source>
        <dbReference type="Proteomes" id="UP000235619"/>
    </source>
</evidence>
<dbReference type="AlphaFoldDB" id="A0A2N7QC67"/>
<gene>
    <name evidence="1" type="ORF">C0169_04820</name>
</gene>